<sequence>MKAMKAMKAKAMTAMKALNKKPTSKVTKAMKKEPATKVTQAIQKKPGTKVTQAMKAVPKNQARRIQEPAARFVPEPDWAATMNLFGVPVLGGEDTGEAEVVQMVNGEGVCNFSISRDSSVADLIRAAEHPGCGGGHLKANMICVNCIEV</sequence>
<gene>
    <name evidence="2" type="ORF">AK812_SmicGene17616</name>
</gene>
<dbReference type="OrthoDB" id="408609at2759"/>
<comment type="caution">
    <text evidence="2">The sequence shown here is derived from an EMBL/GenBank/DDBJ whole genome shotgun (WGS) entry which is preliminary data.</text>
</comment>
<dbReference type="EMBL" id="LSRX01000349">
    <property type="protein sequence ID" value="OLP99807.1"/>
    <property type="molecule type" value="Genomic_DNA"/>
</dbReference>
<evidence type="ECO:0000256" key="1">
    <source>
        <dbReference type="SAM" id="MobiDB-lite"/>
    </source>
</evidence>
<accession>A0A1Q9DXB4</accession>
<dbReference type="AlphaFoldDB" id="A0A1Q9DXB4"/>
<evidence type="ECO:0000313" key="3">
    <source>
        <dbReference type="Proteomes" id="UP000186817"/>
    </source>
</evidence>
<feature type="region of interest" description="Disordered" evidence="1">
    <location>
        <begin position="20"/>
        <end position="63"/>
    </location>
</feature>
<dbReference type="Proteomes" id="UP000186817">
    <property type="component" value="Unassembled WGS sequence"/>
</dbReference>
<proteinExistence type="predicted"/>
<keyword evidence="3" id="KW-1185">Reference proteome</keyword>
<name>A0A1Q9DXB4_SYMMI</name>
<organism evidence="2 3">
    <name type="scientific">Symbiodinium microadriaticum</name>
    <name type="common">Dinoflagellate</name>
    <name type="synonym">Zooxanthella microadriatica</name>
    <dbReference type="NCBI Taxonomy" id="2951"/>
    <lineage>
        <taxon>Eukaryota</taxon>
        <taxon>Sar</taxon>
        <taxon>Alveolata</taxon>
        <taxon>Dinophyceae</taxon>
        <taxon>Suessiales</taxon>
        <taxon>Symbiodiniaceae</taxon>
        <taxon>Symbiodinium</taxon>
    </lineage>
</organism>
<reference evidence="2 3" key="1">
    <citation type="submission" date="2016-02" db="EMBL/GenBank/DDBJ databases">
        <title>Genome analysis of coral dinoflagellate symbionts highlights evolutionary adaptations to a symbiotic lifestyle.</title>
        <authorList>
            <person name="Aranda M."/>
            <person name="Li Y."/>
            <person name="Liew Y.J."/>
            <person name="Baumgarten S."/>
            <person name="Simakov O."/>
            <person name="Wilson M."/>
            <person name="Piel J."/>
            <person name="Ashoor H."/>
            <person name="Bougouffa S."/>
            <person name="Bajic V.B."/>
            <person name="Ryu T."/>
            <person name="Ravasi T."/>
            <person name="Bayer T."/>
            <person name="Micklem G."/>
            <person name="Kim H."/>
            <person name="Bhak J."/>
            <person name="Lajeunesse T.C."/>
            <person name="Voolstra C.R."/>
        </authorList>
    </citation>
    <scope>NUCLEOTIDE SEQUENCE [LARGE SCALE GENOMIC DNA]</scope>
    <source>
        <strain evidence="2 3">CCMP2467</strain>
    </source>
</reference>
<evidence type="ECO:0000313" key="2">
    <source>
        <dbReference type="EMBL" id="OLP99807.1"/>
    </source>
</evidence>
<protein>
    <submittedName>
        <fullName evidence="2">Uncharacterized protein</fullName>
    </submittedName>
</protein>